<reference evidence="3 4" key="1">
    <citation type="journal article" date="2019" name="Sci. Rep.">
        <title>Comparative genomics of chytrid fungi reveal insights into the obligate biotrophic and pathogenic lifestyle of Synchytrium endobioticum.</title>
        <authorList>
            <person name="van de Vossenberg B.T.L.H."/>
            <person name="Warris S."/>
            <person name="Nguyen H.D.T."/>
            <person name="van Gent-Pelzer M.P.E."/>
            <person name="Joly D.L."/>
            <person name="van de Geest H.C."/>
            <person name="Bonants P.J.M."/>
            <person name="Smith D.S."/>
            <person name="Levesque C.A."/>
            <person name="van der Lee T.A.J."/>
        </authorList>
    </citation>
    <scope>NUCLEOTIDE SEQUENCE [LARGE SCALE GENOMIC DNA]</scope>
    <source>
        <strain evidence="3 4">CBS 675.73</strain>
    </source>
</reference>
<protein>
    <recommendedName>
        <fullName evidence="5">Major facilitator superfamily (MFS) profile domain-containing protein</fullName>
    </recommendedName>
</protein>
<evidence type="ECO:0000313" key="3">
    <source>
        <dbReference type="EMBL" id="TPX77407.1"/>
    </source>
</evidence>
<feature type="transmembrane region" description="Helical" evidence="2">
    <location>
        <begin position="358"/>
        <end position="377"/>
    </location>
</feature>
<feature type="transmembrane region" description="Helical" evidence="2">
    <location>
        <begin position="160"/>
        <end position="185"/>
    </location>
</feature>
<feature type="transmembrane region" description="Helical" evidence="2">
    <location>
        <begin position="287"/>
        <end position="303"/>
    </location>
</feature>
<evidence type="ECO:0000256" key="1">
    <source>
        <dbReference type="SAM" id="MobiDB-lite"/>
    </source>
</evidence>
<feature type="transmembrane region" description="Helical" evidence="2">
    <location>
        <begin position="49"/>
        <end position="72"/>
    </location>
</feature>
<organism evidence="3 4">
    <name type="scientific">Chytriomyces confervae</name>
    <dbReference type="NCBI Taxonomy" id="246404"/>
    <lineage>
        <taxon>Eukaryota</taxon>
        <taxon>Fungi</taxon>
        <taxon>Fungi incertae sedis</taxon>
        <taxon>Chytridiomycota</taxon>
        <taxon>Chytridiomycota incertae sedis</taxon>
        <taxon>Chytridiomycetes</taxon>
        <taxon>Chytridiales</taxon>
        <taxon>Chytriomycetaceae</taxon>
        <taxon>Chytriomyces</taxon>
    </lineage>
</organism>
<dbReference type="Proteomes" id="UP000320333">
    <property type="component" value="Unassembled WGS sequence"/>
</dbReference>
<keyword evidence="2" id="KW-1133">Transmembrane helix</keyword>
<accession>A0A507FQW3</accession>
<keyword evidence="4" id="KW-1185">Reference proteome</keyword>
<feature type="region of interest" description="Disordered" evidence="1">
    <location>
        <begin position="534"/>
        <end position="561"/>
    </location>
</feature>
<proteinExistence type="predicted"/>
<dbReference type="Gene3D" id="1.20.1250.20">
    <property type="entry name" value="MFS general substrate transporter like domains"/>
    <property type="match status" value="1"/>
</dbReference>
<feature type="transmembrane region" description="Helical" evidence="2">
    <location>
        <begin position="383"/>
        <end position="405"/>
    </location>
</feature>
<feature type="region of interest" description="Disordered" evidence="1">
    <location>
        <begin position="478"/>
        <end position="505"/>
    </location>
</feature>
<dbReference type="EMBL" id="QEAP01000021">
    <property type="protein sequence ID" value="TPX77407.1"/>
    <property type="molecule type" value="Genomic_DNA"/>
</dbReference>
<feature type="transmembrane region" description="Helical" evidence="2">
    <location>
        <begin position="455"/>
        <end position="476"/>
    </location>
</feature>
<feature type="transmembrane region" description="Helical" evidence="2">
    <location>
        <begin position="323"/>
        <end position="346"/>
    </location>
</feature>
<gene>
    <name evidence="3" type="ORF">CcCBS67573_g01296</name>
</gene>
<evidence type="ECO:0000313" key="4">
    <source>
        <dbReference type="Proteomes" id="UP000320333"/>
    </source>
</evidence>
<dbReference type="SUPFAM" id="SSF103473">
    <property type="entry name" value="MFS general substrate transporter"/>
    <property type="match status" value="1"/>
</dbReference>
<feature type="transmembrane region" description="Helical" evidence="2">
    <location>
        <begin position="92"/>
        <end position="114"/>
    </location>
</feature>
<name>A0A507FQW3_9FUNG</name>
<keyword evidence="2" id="KW-0472">Membrane</keyword>
<dbReference type="InterPro" id="IPR036259">
    <property type="entry name" value="MFS_trans_sf"/>
</dbReference>
<keyword evidence="2" id="KW-0812">Transmembrane</keyword>
<evidence type="ECO:0008006" key="5">
    <source>
        <dbReference type="Google" id="ProtNLM"/>
    </source>
</evidence>
<feature type="transmembrane region" description="Helical" evidence="2">
    <location>
        <begin position="121"/>
        <end position="140"/>
    </location>
</feature>
<dbReference type="AlphaFoldDB" id="A0A507FQW3"/>
<feature type="transmembrane region" description="Helical" evidence="2">
    <location>
        <begin position="197"/>
        <end position="218"/>
    </location>
</feature>
<sequence length="561" mass="60614">MQRVLSNESRANAHTKIKSAAVSGKQTAVAAASLTYKTYVQSEAAIDRALVRSVAATGVQVVAACVLYLVIAGTSDVLNGIGGLNLFSTDPVFVQTMTNLIVAMVAGLVSGLIVNCAGPRIAVILAAVSYVFYTCSQLFLRQNNLGTQITDIGSTWVRFAIFSSAFAAFGRVILLSAVGAIVLAYPKEHRKGSALSIAAAITGVASIAAPAVNLALSWNTDSLDLDPPKYAYLSCILIIVFLGGFGSMFLLKPVDKVRRSGEVLVRRKTTVRVELAELKNVLKSKHVWMLNTAIMFMSYYNGSTKNLLPASVGPSTANSPRSMSLLNLIYAATYIVGVAIVGATLLDNTKHPRSRRARMTSAIMVIMWMCIMVVTYLEAVTAYVSYAVYGAFDGFSHAFFVWLLGCLSNSVYKQARVVGVLAFAYTTVQMVRYWLWWALHKFIPASAKVDSYDRIAMSVFVVFALVMLGVANHGFVRDTTDDDDDNNDQENQGENPAEFYMDENVPKQRDVEAEAGVDEITAASTVAKQRERAVKFADDSNSDEASLSTGSPSSSLISERA</sequence>
<feature type="compositionally biased region" description="Low complexity" evidence="1">
    <location>
        <begin position="546"/>
        <end position="561"/>
    </location>
</feature>
<feature type="transmembrane region" description="Helical" evidence="2">
    <location>
        <begin position="230"/>
        <end position="251"/>
    </location>
</feature>
<dbReference type="OrthoDB" id="2154093at2759"/>
<evidence type="ECO:0000256" key="2">
    <source>
        <dbReference type="SAM" id="Phobius"/>
    </source>
</evidence>
<feature type="transmembrane region" description="Helical" evidence="2">
    <location>
        <begin position="417"/>
        <end position="435"/>
    </location>
</feature>
<comment type="caution">
    <text evidence="3">The sequence shown here is derived from an EMBL/GenBank/DDBJ whole genome shotgun (WGS) entry which is preliminary data.</text>
</comment>